<gene>
    <name evidence="16" type="ORF">g.35912</name>
</gene>
<proteinExistence type="inferred from homology"/>
<keyword evidence="5 13" id="KW-0349">Heme</keyword>
<dbReference type="GO" id="GO:0016705">
    <property type="term" value="F:oxidoreductase activity, acting on paired donors, with incorporation or reduction of molecular oxygen"/>
    <property type="evidence" value="ECO:0007669"/>
    <property type="project" value="InterPro"/>
</dbReference>
<dbReference type="GO" id="GO:0005506">
    <property type="term" value="F:iron ion binding"/>
    <property type="evidence" value="ECO:0007669"/>
    <property type="project" value="InterPro"/>
</dbReference>
<dbReference type="InterPro" id="IPR036396">
    <property type="entry name" value="Cyt_P450_sf"/>
</dbReference>
<comment type="cofactor">
    <cofactor evidence="1 13">
        <name>heme</name>
        <dbReference type="ChEBI" id="CHEBI:30413"/>
    </cofactor>
</comment>
<evidence type="ECO:0000313" key="16">
    <source>
        <dbReference type="EMBL" id="JAS37092.1"/>
    </source>
</evidence>
<dbReference type="SUPFAM" id="SSF48264">
    <property type="entry name" value="Cytochrome P450"/>
    <property type="match status" value="1"/>
</dbReference>
<dbReference type="Gene3D" id="1.10.630.10">
    <property type="entry name" value="Cytochrome P450"/>
    <property type="match status" value="1"/>
</dbReference>
<dbReference type="EMBL" id="GEDC01000206">
    <property type="protein sequence ID" value="JAS37092.1"/>
    <property type="molecule type" value="Transcribed_RNA"/>
</dbReference>
<dbReference type="GO" id="GO:0020037">
    <property type="term" value="F:heme binding"/>
    <property type="evidence" value="ECO:0007669"/>
    <property type="project" value="InterPro"/>
</dbReference>
<evidence type="ECO:0000256" key="8">
    <source>
        <dbReference type="ARBA" id="ARBA00022848"/>
    </source>
</evidence>
<accession>A0A1B6EGM4</accession>
<dbReference type="AlphaFoldDB" id="A0A1B6EGM4"/>
<evidence type="ECO:0000256" key="10">
    <source>
        <dbReference type="ARBA" id="ARBA00023004"/>
    </source>
</evidence>
<keyword evidence="6 13" id="KW-0479">Metal-binding</keyword>
<dbReference type="InterPro" id="IPR002401">
    <property type="entry name" value="Cyt_P450_E_grp-I"/>
</dbReference>
<evidence type="ECO:0000256" key="12">
    <source>
        <dbReference type="ARBA" id="ARBA00023136"/>
    </source>
</evidence>
<keyword evidence="8" id="KW-0492">Microsome</keyword>
<evidence type="ECO:0000256" key="1">
    <source>
        <dbReference type="ARBA" id="ARBA00001971"/>
    </source>
</evidence>
<evidence type="ECO:0000256" key="15">
    <source>
        <dbReference type="SAM" id="Phobius"/>
    </source>
</evidence>
<keyword evidence="12 15" id="KW-0472">Membrane</keyword>
<evidence type="ECO:0000256" key="4">
    <source>
        <dbReference type="ARBA" id="ARBA00010617"/>
    </source>
</evidence>
<dbReference type="FunFam" id="1.10.630.10:FF:000042">
    <property type="entry name" value="Cytochrome P450"/>
    <property type="match status" value="1"/>
</dbReference>
<evidence type="ECO:0000256" key="13">
    <source>
        <dbReference type="PIRSR" id="PIRSR602401-1"/>
    </source>
</evidence>
<dbReference type="GO" id="GO:0004497">
    <property type="term" value="F:monooxygenase activity"/>
    <property type="evidence" value="ECO:0007669"/>
    <property type="project" value="UniProtKB-KW"/>
</dbReference>
<keyword evidence="11 14" id="KW-0503">Monooxygenase</keyword>
<feature type="transmembrane region" description="Helical" evidence="15">
    <location>
        <begin position="7"/>
        <end position="27"/>
    </location>
</feature>
<dbReference type="Pfam" id="PF00067">
    <property type="entry name" value="p450"/>
    <property type="match status" value="2"/>
</dbReference>
<reference evidence="16" key="1">
    <citation type="submission" date="2015-12" db="EMBL/GenBank/DDBJ databases">
        <title>De novo transcriptome assembly of four potential Pierce s Disease insect vectors from Arizona vineyards.</title>
        <authorList>
            <person name="Tassone E.E."/>
        </authorList>
    </citation>
    <scope>NUCLEOTIDE SEQUENCE</scope>
</reference>
<dbReference type="InterPro" id="IPR050476">
    <property type="entry name" value="Insect_CytP450_Detox"/>
</dbReference>
<dbReference type="PROSITE" id="PS00086">
    <property type="entry name" value="CYTOCHROME_P450"/>
    <property type="match status" value="1"/>
</dbReference>
<sequence length="533" mass="61317">MAVLGDSLFYDLLITVVLVLVSLYYYFTAKFDYWKDRGVAFVKPIPVFGNLKDQLLRTKTLGQVYSDIYGNLKGNRFGGFFELREPVLMVLDPNLVETVLIKDFRHFYNRPVLMDPKNDPLTANLFNLEGTVWKNLRNKLTPTFTTGKLKTMTEQIFNSADKLIEHIADESKQDKNVDSKSVTSSFTLEVIASVAFGLQIDKNSEVGKNFRELVEGLLKPSITQTFKILLILYASRLANLLKIKQFPKRLQDAIVFIVRDSLDYRKKNNVKRNDFIQQLLNVRQQELEGNLKLNLEHEEDDLIDQMKYVPKEEEAETSEDKIFMTDMHITAQALTFLLAGLETVSSTINFALFTLAENPDVQAKLHEEIDHVMKNHKNTWSYQAVKEMVYLEEILQESMRMYPQIPGIFRICTEDYQIPDSDVVIKKGTRVIIPVGAIMNDPNNYDSPEVFDPSRFQDNFFKPNGKFLPFGDGPRVCIAMRFVILEMKVCLAKIMAEFEVKTSDKMKTPLVFEGASFGPTPVGGFWFQFEKRK</sequence>
<keyword evidence="7" id="KW-0256">Endoplasmic reticulum</keyword>
<evidence type="ECO:0000256" key="7">
    <source>
        <dbReference type="ARBA" id="ARBA00022824"/>
    </source>
</evidence>
<keyword evidence="15" id="KW-0812">Transmembrane</keyword>
<dbReference type="PANTHER" id="PTHR24292">
    <property type="entry name" value="CYTOCHROME P450"/>
    <property type="match status" value="1"/>
</dbReference>
<protein>
    <recommendedName>
        <fullName evidence="17">Cytochrome P450</fullName>
    </recommendedName>
</protein>
<name>A0A1B6EGM4_9HEMI</name>
<keyword evidence="10 13" id="KW-0408">Iron</keyword>
<evidence type="ECO:0000256" key="3">
    <source>
        <dbReference type="ARBA" id="ARBA00004406"/>
    </source>
</evidence>
<evidence type="ECO:0000256" key="14">
    <source>
        <dbReference type="RuleBase" id="RU000461"/>
    </source>
</evidence>
<comment type="subcellular location">
    <subcellularLocation>
        <location evidence="3">Endoplasmic reticulum membrane</location>
        <topology evidence="3">Peripheral membrane protein</topology>
    </subcellularLocation>
    <subcellularLocation>
        <location evidence="2">Microsome membrane</location>
        <topology evidence="2">Peripheral membrane protein</topology>
    </subcellularLocation>
</comment>
<organism evidence="16">
    <name type="scientific">Clastoptera arizonana</name>
    <name type="common">Arizona spittle bug</name>
    <dbReference type="NCBI Taxonomy" id="38151"/>
    <lineage>
        <taxon>Eukaryota</taxon>
        <taxon>Metazoa</taxon>
        <taxon>Ecdysozoa</taxon>
        <taxon>Arthropoda</taxon>
        <taxon>Hexapoda</taxon>
        <taxon>Insecta</taxon>
        <taxon>Pterygota</taxon>
        <taxon>Neoptera</taxon>
        <taxon>Paraneoptera</taxon>
        <taxon>Hemiptera</taxon>
        <taxon>Auchenorrhyncha</taxon>
        <taxon>Cercopoidea</taxon>
        <taxon>Clastopteridae</taxon>
        <taxon>Clastoptera</taxon>
    </lineage>
</organism>
<evidence type="ECO:0000256" key="9">
    <source>
        <dbReference type="ARBA" id="ARBA00023002"/>
    </source>
</evidence>
<dbReference type="PRINTS" id="PR00385">
    <property type="entry name" value="P450"/>
</dbReference>
<feature type="binding site" description="axial binding residue" evidence="13">
    <location>
        <position position="477"/>
    </location>
    <ligand>
        <name>heme</name>
        <dbReference type="ChEBI" id="CHEBI:30413"/>
    </ligand>
    <ligandPart>
        <name>Fe</name>
        <dbReference type="ChEBI" id="CHEBI:18248"/>
    </ligandPart>
</feature>
<keyword evidence="15" id="KW-1133">Transmembrane helix</keyword>
<dbReference type="PRINTS" id="PR00463">
    <property type="entry name" value="EP450I"/>
</dbReference>
<evidence type="ECO:0000256" key="11">
    <source>
        <dbReference type="ARBA" id="ARBA00023033"/>
    </source>
</evidence>
<dbReference type="InterPro" id="IPR001128">
    <property type="entry name" value="Cyt_P450"/>
</dbReference>
<dbReference type="InterPro" id="IPR017972">
    <property type="entry name" value="Cyt_P450_CS"/>
</dbReference>
<evidence type="ECO:0000256" key="5">
    <source>
        <dbReference type="ARBA" id="ARBA00022617"/>
    </source>
</evidence>
<dbReference type="PANTHER" id="PTHR24292:SF54">
    <property type="entry name" value="CYP9F3-RELATED"/>
    <property type="match status" value="1"/>
</dbReference>
<dbReference type="CDD" id="cd11056">
    <property type="entry name" value="CYP6-like"/>
    <property type="match status" value="1"/>
</dbReference>
<evidence type="ECO:0000256" key="6">
    <source>
        <dbReference type="ARBA" id="ARBA00022723"/>
    </source>
</evidence>
<evidence type="ECO:0000256" key="2">
    <source>
        <dbReference type="ARBA" id="ARBA00004174"/>
    </source>
</evidence>
<evidence type="ECO:0008006" key="17">
    <source>
        <dbReference type="Google" id="ProtNLM"/>
    </source>
</evidence>
<dbReference type="GO" id="GO:0005789">
    <property type="term" value="C:endoplasmic reticulum membrane"/>
    <property type="evidence" value="ECO:0007669"/>
    <property type="project" value="UniProtKB-SubCell"/>
</dbReference>
<keyword evidence="9 14" id="KW-0560">Oxidoreductase</keyword>
<comment type="similarity">
    <text evidence="4 14">Belongs to the cytochrome P450 family.</text>
</comment>